<dbReference type="Proteomes" id="UP000008495">
    <property type="component" value="Unassembled WGS sequence"/>
</dbReference>
<sequence>MRTLLNLVWLVLSGFWLSLGYALAGIICCIFIITIPFGIASFRMANYALWPFGREVIPRHDAGAGSAIGNVLWFILCGWWLALAHISTAILLAITIVGIPLAVANVKMIPLTCFPFGKVIVDSDDLAYRG</sequence>
<organism evidence="3 4">
    <name type="scientific">Austwickia chelonae NBRC 105200</name>
    <dbReference type="NCBI Taxonomy" id="1184607"/>
    <lineage>
        <taxon>Bacteria</taxon>
        <taxon>Bacillati</taxon>
        <taxon>Actinomycetota</taxon>
        <taxon>Actinomycetes</taxon>
        <taxon>Micrococcales</taxon>
        <taxon>Dermatophilaceae</taxon>
        <taxon>Austwickia</taxon>
    </lineage>
</organism>
<dbReference type="PANTHER" id="PTHR42903">
    <property type="entry name" value="INNER MEMBRANE PROTEIN YCCF"/>
    <property type="match status" value="1"/>
</dbReference>
<keyword evidence="1" id="KW-0812">Transmembrane</keyword>
<dbReference type="GO" id="GO:0005886">
    <property type="term" value="C:plasma membrane"/>
    <property type="evidence" value="ECO:0007669"/>
    <property type="project" value="TreeGrafter"/>
</dbReference>
<dbReference type="PANTHER" id="PTHR42903:SF1">
    <property type="entry name" value="INNER MEMBRANE PROTEIN YCCF"/>
    <property type="match status" value="1"/>
</dbReference>
<feature type="transmembrane region" description="Helical" evidence="1">
    <location>
        <begin position="20"/>
        <end position="42"/>
    </location>
</feature>
<protein>
    <recommendedName>
        <fullName evidence="2">Inner membrane component domain-containing protein</fullName>
    </recommendedName>
</protein>
<name>K6VQ29_9MICO</name>
<dbReference type="PIRSF" id="PIRSF028777">
    <property type="entry name" value="UCP028777"/>
    <property type="match status" value="1"/>
</dbReference>
<reference evidence="3 4" key="1">
    <citation type="submission" date="2012-08" db="EMBL/GenBank/DDBJ databases">
        <title>Whole genome shotgun sequence of Austwickia chelonae NBRC 105200.</title>
        <authorList>
            <person name="Yoshida I."/>
            <person name="Hosoyama A."/>
            <person name="Tsuchikane K."/>
            <person name="Katsumata H."/>
            <person name="Ando Y."/>
            <person name="Ohji S."/>
            <person name="Hamada M."/>
            <person name="Tamura T."/>
            <person name="Yamazoe A."/>
            <person name="Yamazaki S."/>
            <person name="Fujita N."/>
        </authorList>
    </citation>
    <scope>NUCLEOTIDE SEQUENCE [LARGE SCALE GENOMIC DNA]</scope>
    <source>
        <strain evidence="3 4">NBRC 105200</strain>
    </source>
</reference>
<feature type="domain" description="Inner membrane component" evidence="2">
    <location>
        <begin position="68"/>
        <end position="118"/>
    </location>
</feature>
<gene>
    <name evidence="3" type="ORF">AUCHE_17_00710</name>
</gene>
<dbReference type="InterPro" id="IPR005185">
    <property type="entry name" value="YccF"/>
</dbReference>
<keyword evidence="1" id="KW-0472">Membrane</keyword>
<evidence type="ECO:0000313" key="4">
    <source>
        <dbReference type="Proteomes" id="UP000008495"/>
    </source>
</evidence>
<feature type="transmembrane region" description="Helical" evidence="1">
    <location>
        <begin position="62"/>
        <end position="82"/>
    </location>
</feature>
<evidence type="ECO:0000259" key="2">
    <source>
        <dbReference type="Pfam" id="PF03733"/>
    </source>
</evidence>
<feature type="domain" description="Inner membrane component" evidence="2">
    <location>
        <begin position="4"/>
        <end position="54"/>
    </location>
</feature>
<evidence type="ECO:0000313" key="3">
    <source>
        <dbReference type="EMBL" id="GAB78859.1"/>
    </source>
</evidence>
<dbReference type="InterPro" id="IPR031308">
    <property type="entry name" value="UCP028777"/>
</dbReference>
<evidence type="ECO:0000256" key="1">
    <source>
        <dbReference type="SAM" id="Phobius"/>
    </source>
</evidence>
<keyword evidence="1" id="KW-1133">Transmembrane helix</keyword>
<proteinExistence type="predicted"/>
<dbReference type="InterPro" id="IPR052937">
    <property type="entry name" value="Inner_membrane_protein"/>
</dbReference>
<dbReference type="EMBL" id="BAGZ01000017">
    <property type="protein sequence ID" value="GAB78859.1"/>
    <property type="molecule type" value="Genomic_DNA"/>
</dbReference>
<dbReference type="STRING" id="100225.SAMN05421595_0070"/>
<comment type="caution">
    <text evidence="3">The sequence shown here is derived from an EMBL/GenBank/DDBJ whole genome shotgun (WGS) entry which is preliminary data.</text>
</comment>
<dbReference type="Pfam" id="PF03733">
    <property type="entry name" value="YccF"/>
    <property type="match status" value="2"/>
</dbReference>
<dbReference type="eggNOG" id="COG3304">
    <property type="taxonomic scope" value="Bacteria"/>
</dbReference>
<keyword evidence="4" id="KW-1185">Reference proteome</keyword>
<feature type="transmembrane region" description="Helical" evidence="1">
    <location>
        <begin position="88"/>
        <end position="106"/>
    </location>
</feature>
<dbReference type="AlphaFoldDB" id="K6VQ29"/>
<dbReference type="OrthoDB" id="3238663at2"/>
<accession>K6VQ29</accession>
<dbReference type="NCBIfam" id="NF008740">
    <property type="entry name" value="PRK11770.1-2"/>
    <property type="match status" value="1"/>
</dbReference>